<dbReference type="SMART" id="SM00028">
    <property type="entry name" value="TPR"/>
    <property type="match status" value="7"/>
</dbReference>
<evidence type="ECO:0000313" key="2">
    <source>
        <dbReference type="Proteomes" id="UP000198403"/>
    </source>
</evidence>
<proteinExistence type="predicted"/>
<dbReference type="RefSeq" id="WP_141137452.1">
    <property type="nucleotide sequence ID" value="NZ_FZNO01000008.1"/>
</dbReference>
<dbReference type="EMBL" id="FZNO01000008">
    <property type="protein sequence ID" value="SNR47325.1"/>
    <property type="molecule type" value="Genomic_DNA"/>
</dbReference>
<organism evidence="1 2">
    <name type="scientific">Blastococcus mobilis</name>
    <dbReference type="NCBI Taxonomy" id="1938746"/>
    <lineage>
        <taxon>Bacteria</taxon>
        <taxon>Bacillati</taxon>
        <taxon>Actinomycetota</taxon>
        <taxon>Actinomycetes</taxon>
        <taxon>Geodermatophilales</taxon>
        <taxon>Geodermatophilaceae</taxon>
        <taxon>Blastococcus</taxon>
    </lineage>
</organism>
<dbReference type="Proteomes" id="UP000198403">
    <property type="component" value="Unassembled WGS sequence"/>
</dbReference>
<keyword evidence="2" id="KW-1185">Reference proteome</keyword>
<dbReference type="PANTHER" id="PTHR12558">
    <property type="entry name" value="CELL DIVISION CYCLE 16,23,27"/>
    <property type="match status" value="1"/>
</dbReference>
<dbReference type="InterPro" id="IPR011990">
    <property type="entry name" value="TPR-like_helical_dom_sf"/>
</dbReference>
<reference evidence="1 2" key="1">
    <citation type="submission" date="2017-06" db="EMBL/GenBank/DDBJ databases">
        <authorList>
            <person name="Kim H.J."/>
            <person name="Triplett B.A."/>
        </authorList>
    </citation>
    <scope>NUCLEOTIDE SEQUENCE [LARGE SCALE GENOMIC DNA]</scope>
    <source>
        <strain evidence="1 2">DSM 44272</strain>
    </source>
</reference>
<accession>A0A238WL88</accession>
<dbReference type="InterPro" id="IPR019734">
    <property type="entry name" value="TPR_rpt"/>
</dbReference>
<evidence type="ECO:0000313" key="1">
    <source>
        <dbReference type="EMBL" id="SNR47325.1"/>
    </source>
</evidence>
<name>A0A238WL88_9ACTN</name>
<protein>
    <submittedName>
        <fullName evidence="1">Tetratricopeptide repeat-containing protein</fullName>
    </submittedName>
</protein>
<dbReference type="SUPFAM" id="SSF48452">
    <property type="entry name" value="TPR-like"/>
    <property type="match status" value="2"/>
</dbReference>
<dbReference type="OrthoDB" id="5477158at2"/>
<gene>
    <name evidence="1" type="ORF">SAMN06272737_108146</name>
</gene>
<dbReference type="Pfam" id="PF13432">
    <property type="entry name" value="TPR_16"/>
    <property type="match status" value="3"/>
</dbReference>
<dbReference type="AlphaFoldDB" id="A0A238WL88"/>
<dbReference type="Gene3D" id="1.25.40.10">
    <property type="entry name" value="Tetratricopeptide repeat domain"/>
    <property type="match status" value="2"/>
</dbReference>
<dbReference type="PANTHER" id="PTHR12558:SF33">
    <property type="entry name" value="BLL7664 PROTEIN"/>
    <property type="match status" value="1"/>
</dbReference>
<sequence length="437" mass="45994">MSRRTALGFLVAGVVLLVLTATALNTAWRDDRTGTVAGGVTAAPAADPVIELIETSQERLTEVPGDWSAWAQLGSAYVEQARITADPTYYDKGEGALQESLALRPDDNDRALTGLGALANARHDFRRAADLAGRALELNPFGASAWGVLTDARHQLGDYAGATAALDRMLELQPGIASFTRASYNAELHGNRDDAAAALEQALAAARAPADEAFCRAYLGALAFSGGDLDGAERHFTAGLAEDPGEATLLLGQARVLAARGRDDAAVAAFRSVVAARPLPEHLVEFGEYLTALGREEEAQEQFALVETIRSLFEASGVQDHLGTALFAADHGDPATAVAAAEAEFAARQNIDAHDALGWALHSSGRDAEALEHARAATSLGGRNPLFLYHRGVIEAALGRTDQARATLTEALDTNPYFSPLHAPRAAQLLAHLGGRP</sequence>